<evidence type="ECO:0008006" key="4">
    <source>
        <dbReference type="Google" id="ProtNLM"/>
    </source>
</evidence>
<evidence type="ECO:0000313" key="2">
    <source>
        <dbReference type="EMBL" id="MBL0742994.1"/>
    </source>
</evidence>
<proteinExistence type="predicted"/>
<keyword evidence="3" id="KW-1185">Reference proteome</keyword>
<dbReference type="PROSITE" id="PS51257">
    <property type="entry name" value="PROKAR_LIPOPROTEIN"/>
    <property type="match status" value="1"/>
</dbReference>
<accession>A0ABS1KU58</accession>
<evidence type="ECO:0000256" key="1">
    <source>
        <dbReference type="SAM" id="SignalP"/>
    </source>
</evidence>
<dbReference type="Pfam" id="PF16407">
    <property type="entry name" value="PKD_2"/>
    <property type="match status" value="1"/>
</dbReference>
<comment type="caution">
    <text evidence="2">The sequence shown here is derived from an EMBL/GenBank/DDBJ whole genome shotgun (WGS) entry which is preliminary data.</text>
</comment>
<dbReference type="RefSeq" id="WP_202011799.1">
    <property type="nucleotide sequence ID" value="NZ_JAERRB010000005.1"/>
</dbReference>
<protein>
    <recommendedName>
        <fullName evidence="4">PKD-like family protein</fullName>
    </recommendedName>
</protein>
<dbReference type="Proteomes" id="UP000613030">
    <property type="component" value="Unassembled WGS sequence"/>
</dbReference>
<gene>
    <name evidence="2" type="ORF">JI741_17325</name>
</gene>
<organism evidence="2 3">
    <name type="scientific">Chryseolinea lacunae</name>
    <dbReference type="NCBI Taxonomy" id="2801331"/>
    <lineage>
        <taxon>Bacteria</taxon>
        <taxon>Pseudomonadati</taxon>
        <taxon>Bacteroidota</taxon>
        <taxon>Cytophagia</taxon>
        <taxon>Cytophagales</taxon>
        <taxon>Fulvivirgaceae</taxon>
        <taxon>Chryseolinea</taxon>
    </lineage>
</organism>
<dbReference type="EMBL" id="JAERRB010000005">
    <property type="protein sequence ID" value="MBL0742994.1"/>
    <property type="molecule type" value="Genomic_DNA"/>
</dbReference>
<feature type="signal peptide" evidence="1">
    <location>
        <begin position="1"/>
        <end position="21"/>
    </location>
</feature>
<evidence type="ECO:0000313" key="3">
    <source>
        <dbReference type="Proteomes" id="UP000613030"/>
    </source>
</evidence>
<sequence length="467" mass="52395">MKKSFASLLFFGLMALTSCYNDLGNYTYNEVEEPIVTGMQVKIVAFVGDSLIIRPTVKHSLSATDQMEYKWDISNPVDLREEFYDGKNLNIVCHLKESTYSAKFIVTDKSNGMKYFFPFKIEVRSEFTKGTLVLSDVGGVAQLAFVKPDETVQANIYEALHGEPLPHKPLQLFSIEAVPSQDWYNNYFVLCGEPDKPGVMLSLSTLFRKRYLAENFFTEPKQIQMGSLVRHGANVPTGVINGKLYIGAYTTAPFSPVFGKFGDAMPGDYKISDNFIYAGSHYLGFDVNRQQFVQFGAVGDYAGAQYEVMSDEGVDFNPKAIGKELVYMQMLTGESTYAFFRNTDGTLQEAKFMHVPGMIFPKSYRVFSGSNLVDANTKWQGSFLEIIYFTSGSNIYRYNPLNQDLQRIEQDFGGKNITMLKLIDNDLLVAGVEGALYYMDVSAGKYGDLLKKVGNIPGNPIDIVIRR</sequence>
<keyword evidence="1" id="KW-0732">Signal</keyword>
<reference evidence="2 3" key="1">
    <citation type="submission" date="2021-01" db="EMBL/GenBank/DDBJ databases">
        <title>Chryseolinea sp. Jin1 Genome sequencing and assembly.</title>
        <authorList>
            <person name="Kim I."/>
        </authorList>
    </citation>
    <scope>NUCLEOTIDE SEQUENCE [LARGE SCALE GENOMIC DNA]</scope>
    <source>
        <strain evidence="2 3">Jin1</strain>
    </source>
</reference>
<name>A0ABS1KU58_9BACT</name>
<feature type="chain" id="PRO_5047328772" description="PKD-like family protein" evidence="1">
    <location>
        <begin position="22"/>
        <end position="467"/>
    </location>
</feature>
<dbReference type="InterPro" id="IPR032183">
    <property type="entry name" value="PKD-like"/>
</dbReference>